<dbReference type="AlphaFoldDB" id="A0A2P2IXM6"/>
<reference evidence="1" key="1">
    <citation type="submission" date="2018-02" db="EMBL/GenBank/DDBJ databases">
        <title>Rhizophora mucronata_Transcriptome.</title>
        <authorList>
            <person name="Meera S.P."/>
            <person name="Sreeshan A."/>
            <person name="Augustine A."/>
        </authorList>
    </citation>
    <scope>NUCLEOTIDE SEQUENCE</scope>
    <source>
        <tissue evidence="1">Leaf</tissue>
    </source>
</reference>
<organism evidence="1">
    <name type="scientific">Rhizophora mucronata</name>
    <name type="common">Asiatic mangrove</name>
    <dbReference type="NCBI Taxonomy" id="61149"/>
    <lineage>
        <taxon>Eukaryota</taxon>
        <taxon>Viridiplantae</taxon>
        <taxon>Streptophyta</taxon>
        <taxon>Embryophyta</taxon>
        <taxon>Tracheophyta</taxon>
        <taxon>Spermatophyta</taxon>
        <taxon>Magnoliopsida</taxon>
        <taxon>eudicotyledons</taxon>
        <taxon>Gunneridae</taxon>
        <taxon>Pentapetalae</taxon>
        <taxon>rosids</taxon>
        <taxon>fabids</taxon>
        <taxon>Malpighiales</taxon>
        <taxon>Rhizophoraceae</taxon>
        <taxon>Rhizophora</taxon>
    </lineage>
</organism>
<protein>
    <submittedName>
        <fullName evidence="1">Uncharacterized protein</fullName>
    </submittedName>
</protein>
<evidence type="ECO:0000313" key="1">
    <source>
        <dbReference type="EMBL" id="MBW85970.1"/>
    </source>
</evidence>
<sequence>MEDEGFINSRDQATKPFLTLHTQLLAMIISVTHL</sequence>
<dbReference type="EMBL" id="GGEC01005487">
    <property type="protein sequence ID" value="MBW85970.1"/>
    <property type="molecule type" value="Transcribed_RNA"/>
</dbReference>
<accession>A0A2P2IXM6</accession>
<proteinExistence type="predicted"/>
<name>A0A2P2IXM6_RHIMU</name>